<gene>
    <name evidence="2" type="ORF">KYE_12181</name>
</gene>
<accession>G6YU94</accession>
<dbReference type="AlphaFoldDB" id="G6YU94"/>
<dbReference type="Gene3D" id="3.60.15.10">
    <property type="entry name" value="Ribonuclease Z/Hydroxyacylglutathione hydrolase-like"/>
    <property type="match status" value="1"/>
</dbReference>
<dbReference type="SUPFAM" id="SSF56281">
    <property type="entry name" value="Metallo-hydrolase/oxidoreductase"/>
    <property type="match status" value="1"/>
</dbReference>
<evidence type="ECO:0000259" key="1">
    <source>
        <dbReference type="SMART" id="SM00849"/>
    </source>
</evidence>
<dbReference type="GO" id="GO:0042781">
    <property type="term" value="F:3'-tRNA processing endoribonuclease activity"/>
    <property type="evidence" value="ECO:0007669"/>
    <property type="project" value="TreeGrafter"/>
</dbReference>
<dbReference type="InterPro" id="IPR001279">
    <property type="entry name" value="Metallo-B-lactamas"/>
</dbReference>
<dbReference type="RefSeq" id="WP_008173589.1">
    <property type="nucleotide sequence ID" value="NZ_AGTR01000044.1"/>
</dbReference>
<protein>
    <submittedName>
        <fullName evidence="2">Beta-lactamase domain-containing protein</fullName>
    </submittedName>
</protein>
<feature type="domain" description="Metallo-beta-lactamase" evidence="1">
    <location>
        <begin position="19"/>
        <end position="213"/>
    </location>
</feature>
<dbReference type="GO" id="GO:0046872">
    <property type="term" value="F:metal ion binding"/>
    <property type="evidence" value="ECO:0007669"/>
    <property type="project" value="UniProtKB-KW"/>
</dbReference>
<dbReference type="Proteomes" id="UP000003208">
    <property type="component" value="Unassembled WGS sequence"/>
</dbReference>
<reference evidence="2 3" key="1">
    <citation type="journal article" date="2012" name="J. Bacteriol.">
        <title>Genome sequence of deep-sea manganese-oxidizing bacterium Marinobacter manganoxydans MnI7-9.</title>
        <authorList>
            <person name="Wang H."/>
            <person name="Li H."/>
            <person name="Shao Z."/>
            <person name="Liao S."/>
            <person name="Johnstone L."/>
            <person name="Rensing C."/>
            <person name="Wang G."/>
        </authorList>
    </citation>
    <scope>NUCLEOTIDE SEQUENCE [LARGE SCALE GENOMIC DNA]</scope>
    <source>
        <strain evidence="2 3">MnI7-9</strain>
    </source>
</reference>
<dbReference type="InterPro" id="IPR036866">
    <property type="entry name" value="RibonucZ/Hydroxyglut_hydro"/>
</dbReference>
<evidence type="ECO:0000313" key="2">
    <source>
        <dbReference type="EMBL" id="EHJ04383.1"/>
    </source>
</evidence>
<name>G6YU94_9GAMM</name>
<dbReference type="PANTHER" id="PTHR46018:SF7">
    <property type="entry name" value="RIBONUCLEASE Z"/>
    <property type="match status" value="1"/>
</dbReference>
<dbReference type="SMART" id="SM00849">
    <property type="entry name" value="Lactamase_B"/>
    <property type="match status" value="1"/>
</dbReference>
<sequence>MTVTLEFLGTGGAHSEDLGSSSAKICLPNHQSMLIDFGPDTFFAVKERKLQFDAIFLTHAHLDHVGGLERLFFNIAFKEQRSIKLFIPVGLVTRLHQIFGSAGSQVAEGGMNFWDSFQLIPVSDAFYFGGYRFNVFPVRHHFPGEAFGLALPGCFVYTGDTRPIPEQLVAHAGRGELIFHDATTATNPAHSALNDLKREYALHNVLERLILYHFDSAAERQFAEGQGWRTARLGVIYQFGYNQGFAGSAESTDEQKAAEELSANVH</sequence>
<dbReference type="Pfam" id="PF23023">
    <property type="entry name" value="Anti-Pycsar_Apyc1"/>
    <property type="match status" value="1"/>
</dbReference>
<proteinExistence type="predicted"/>
<evidence type="ECO:0000313" key="3">
    <source>
        <dbReference type="Proteomes" id="UP000003208"/>
    </source>
</evidence>
<dbReference type="PANTHER" id="PTHR46018">
    <property type="entry name" value="ZINC PHOSPHODIESTERASE ELAC PROTEIN 1"/>
    <property type="match status" value="1"/>
</dbReference>
<organism evidence="2 3">
    <name type="scientific">Marinobacter manganoxydans MnI7-9</name>
    <dbReference type="NCBI Taxonomy" id="1094979"/>
    <lineage>
        <taxon>Bacteria</taxon>
        <taxon>Pseudomonadati</taxon>
        <taxon>Pseudomonadota</taxon>
        <taxon>Gammaproteobacteria</taxon>
        <taxon>Pseudomonadales</taxon>
        <taxon>Marinobacteraceae</taxon>
        <taxon>Marinobacter</taxon>
    </lineage>
</organism>
<dbReference type="EMBL" id="AGTR01000044">
    <property type="protein sequence ID" value="EHJ04383.1"/>
    <property type="molecule type" value="Genomic_DNA"/>
</dbReference>
<keyword evidence="3" id="KW-1185">Reference proteome</keyword>